<evidence type="ECO:0000313" key="2">
    <source>
        <dbReference type="Proteomes" id="UP000320582"/>
    </source>
</evidence>
<organism evidence="1 2">
    <name type="scientific">Roseinatronobacter monicus</name>
    <dbReference type="NCBI Taxonomy" id="393481"/>
    <lineage>
        <taxon>Bacteria</taxon>
        <taxon>Pseudomonadati</taxon>
        <taxon>Pseudomonadota</taxon>
        <taxon>Alphaproteobacteria</taxon>
        <taxon>Rhodobacterales</taxon>
        <taxon>Paracoccaceae</taxon>
        <taxon>Roseinatronobacter</taxon>
    </lineage>
</organism>
<name>A0A543KGD7_9RHOB</name>
<dbReference type="EMBL" id="VFPT01000001">
    <property type="protein sequence ID" value="TQM94135.1"/>
    <property type="molecule type" value="Genomic_DNA"/>
</dbReference>
<evidence type="ECO:0008006" key="3">
    <source>
        <dbReference type="Google" id="ProtNLM"/>
    </source>
</evidence>
<dbReference type="Proteomes" id="UP000320582">
    <property type="component" value="Unassembled WGS sequence"/>
</dbReference>
<gene>
    <name evidence="1" type="ORF">BD293_2800</name>
</gene>
<sequence>MQKFFLVCVNVPLVAKDISTTLEQLGLGVPLVAGSIDEAMVMLTQLPIDARVAYALVQAAPEEFAPSALRTALDGLKTKTVLLHDNLSPTDPVLDYPVLTLPFFTEDLEGAIASFRAPHKSGRRCGAS</sequence>
<proteinExistence type="predicted"/>
<evidence type="ECO:0000313" key="1">
    <source>
        <dbReference type="EMBL" id="TQM94135.1"/>
    </source>
</evidence>
<dbReference type="AlphaFoldDB" id="A0A543KGD7"/>
<accession>A0A543KGD7</accession>
<keyword evidence="2" id="KW-1185">Reference proteome</keyword>
<comment type="caution">
    <text evidence="1">The sequence shown here is derived from an EMBL/GenBank/DDBJ whole genome shotgun (WGS) entry which is preliminary data.</text>
</comment>
<dbReference type="OrthoDB" id="9954824at2"/>
<reference evidence="1 2" key="1">
    <citation type="submission" date="2019-06" db="EMBL/GenBank/DDBJ databases">
        <title>Genomic Encyclopedia of Archaeal and Bacterial Type Strains, Phase II (KMG-II): from individual species to whole genera.</title>
        <authorList>
            <person name="Goeker M."/>
        </authorList>
    </citation>
    <scope>NUCLEOTIDE SEQUENCE [LARGE SCALE GENOMIC DNA]</scope>
    <source>
        <strain evidence="1 2">DSM 18423</strain>
    </source>
</reference>
<protein>
    <recommendedName>
        <fullName evidence="3">Response regulatory domain-containing protein</fullName>
    </recommendedName>
</protein>
<dbReference type="RefSeq" id="WP_142082564.1">
    <property type="nucleotide sequence ID" value="NZ_VFPT01000001.1"/>
</dbReference>